<organism evidence="1 2">
    <name type="scientific">Deinococcus daejeonensis</name>
    <dbReference type="NCBI Taxonomy" id="1007098"/>
    <lineage>
        <taxon>Bacteria</taxon>
        <taxon>Thermotogati</taxon>
        <taxon>Deinococcota</taxon>
        <taxon>Deinococci</taxon>
        <taxon>Deinococcales</taxon>
        <taxon>Deinococcaceae</taxon>
        <taxon>Deinococcus</taxon>
    </lineage>
</organism>
<name>A0ABQ2JGQ8_9DEIO</name>
<keyword evidence="2" id="KW-1185">Reference proteome</keyword>
<dbReference type="EMBL" id="BMOR01000025">
    <property type="protein sequence ID" value="GGN45067.1"/>
    <property type="molecule type" value="Genomic_DNA"/>
</dbReference>
<comment type="caution">
    <text evidence="1">The sequence shown here is derived from an EMBL/GenBank/DDBJ whole genome shotgun (WGS) entry which is preliminary data.</text>
</comment>
<sequence>MVVRGAGAADRDERLIRGIRVMALGHRDPQASPGRQVGEDQSRGCLALGNAQVLPDVLAQEGVCPRRAEVRRERAGVQQVEVRLLGGGPAVPLLLARADYHARPAARRQVSRHRPRS</sequence>
<proteinExistence type="predicted"/>
<accession>A0ABQ2JGQ8</accession>
<dbReference type="Proteomes" id="UP000645517">
    <property type="component" value="Unassembled WGS sequence"/>
</dbReference>
<evidence type="ECO:0000313" key="2">
    <source>
        <dbReference type="Proteomes" id="UP000645517"/>
    </source>
</evidence>
<evidence type="ECO:0000313" key="1">
    <source>
        <dbReference type="EMBL" id="GGN45067.1"/>
    </source>
</evidence>
<gene>
    <name evidence="1" type="ORF">GCM10010842_34230</name>
</gene>
<reference evidence="2" key="1">
    <citation type="journal article" date="2019" name="Int. J. Syst. Evol. Microbiol.">
        <title>The Global Catalogue of Microorganisms (GCM) 10K type strain sequencing project: providing services to taxonomists for standard genome sequencing and annotation.</title>
        <authorList>
            <consortium name="The Broad Institute Genomics Platform"/>
            <consortium name="The Broad Institute Genome Sequencing Center for Infectious Disease"/>
            <person name="Wu L."/>
            <person name="Ma J."/>
        </authorList>
    </citation>
    <scope>NUCLEOTIDE SEQUENCE [LARGE SCALE GENOMIC DNA]</scope>
    <source>
        <strain evidence="2">JCM 16918</strain>
    </source>
</reference>
<protein>
    <submittedName>
        <fullName evidence="1">Uncharacterized protein</fullName>
    </submittedName>
</protein>